<evidence type="ECO:0000313" key="2">
    <source>
        <dbReference type="Proteomes" id="UP000582016"/>
    </source>
</evidence>
<dbReference type="Proteomes" id="UP000582016">
    <property type="component" value="Unassembled WGS sequence"/>
</dbReference>
<sequence length="320" mass="36223">MEDNDSSPAASDEYNLNHGDFSREITTGHSQWRSSQVDSVLASFEEAKKVMSAQAIHEIHNYLKSGRWIHDALTASRHPAYKTMKGHSGGNSKGKLLFYYPYFFVLQAIFPPSDPLSIVCEDMSRYWGLRVNVHDPFYPRLQDSKREMDLIMGKIPHLRTQVERPSLNQSSNTVFTPTHDGNSEMEDQEGSIQVVTDIARASQPVPTSASDTLRNYDEELANFRSENDSERSLRGVQDKTKEIRDHVVKAEEQVLESQVHATMARENAAKAEQHSSMAHEYAKAAIRLADALIESLNNTAERPAILVPDEERPNKRVREN</sequence>
<organism evidence="1 2">
    <name type="scientific">Fusarium phyllophilum</name>
    <dbReference type="NCBI Taxonomy" id="47803"/>
    <lineage>
        <taxon>Eukaryota</taxon>
        <taxon>Fungi</taxon>
        <taxon>Dikarya</taxon>
        <taxon>Ascomycota</taxon>
        <taxon>Pezizomycotina</taxon>
        <taxon>Sordariomycetes</taxon>
        <taxon>Hypocreomycetidae</taxon>
        <taxon>Hypocreales</taxon>
        <taxon>Nectriaceae</taxon>
        <taxon>Fusarium</taxon>
        <taxon>Fusarium fujikuroi species complex</taxon>
    </lineage>
</organism>
<keyword evidence="2" id="KW-1185">Reference proteome</keyword>
<comment type="caution">
    <text evidence="1">The sequence shown here is derived from an EMBL/GenBank/DDBJ whole genome shotgun (WGS) entry which is preliminary data.</text>
</comment>
<reference evidence="1 2" key="1">
    <citation type="submission" date="2020-05" db="EMBL/GenBank/DDBJ databases">
        <title>Identification and distribution of gene clusters putatively required for synthesis of sphingolipid metabolism inhibitors in phylogenetically diverse species of the filamentous fungus Fusarium.</title>
        <authorList>
            <person name="Kim H.-S."/>
            <person name="Busman M."/>
            <person name="Brown D.W."/>
            <person name="Divon H."/>
            <person name="Uhlig S."/>
            <person name="Proctor R.H."/>
        </authorList>
    </citation>
    <scope>NUCLEOTIDE SEQUENCE [LARGE SCALE GENOMIC DNA]</scope>
    <source>
        <strain evidence="1 2">NRRL 13617</strain>
    </source>
</reference>
<protein>
    <submittedName>
        <fullName evidence="1">Uncharacterized protein</fullName>
    </submittedName>
</protein>
<dbReference type="OrthoDB" id="5102578at2759"/>
<accession>A0A8H5NDH9</accession>
<name>A0A8H5NDH9_9HYPO</name>
<gene>
    <name evidence="1" type="ORF">FPHYL_6347</name>
</gene>
<dbReference type="AlphaFoldDB" id="A0A8H5NDH9"/>
<evidence type="ECO:0000313" key="1">
    <source>
        <dbReference type="EMBL" id="KAF5561159.1"/>
    </source>
</evidence>
<proteinExistence type="predicted"/>
<dbReference type="EMBL" id="JAAOAQ010000218">
    <property type="protein sequence ID" value="KAF5561159.1"/>
    <property type="molecule type" value="Genomic_DNA"/>
</dbReference>